<dbReference type="InterPro" id="IPR050161">
    <property type="entry name" value="Siro_Cobalamin_biosynth"/>
</dbReference>
<protein>
    <recommendedName>
        <fullName evidence="1">uroporphyrinogen-III C-methyltransferase</fullName>
        <ecNumber evidence="1">2.1.1.107</ecNumber>
    </recommendedName>
</protein>
<evidence type="ECO:0000256" key="4">
    <source>
        <dbReference type="ARBA" id="ARBA00022691"/>
    </source>
</evidence>
<keyword evidence="5" id="KW-0627">Porphyrin biosynthesis</keyword>
<dbReference type="InterPro" id="IPR036108">
    <property type="entry name" value="4pyrrol_syn_uPrphyn_synt_sf"/>
</dbReference>
<dbReference type="SUPFAM" id="SSF53790">
    <property type="entry name" value="Tetrapyrrole methylase"/>
    <property type="match status" value="1"/>
</dbReference>
<dbReference type="AlphaFoldDB" id="A0A8J8BE16"/>
<evidence type="ECO:0000256" key="2">
    <source>
        <dbReference type="ARBA" id="ARBA00022603"/>
    </source>
</evidence>
<dbReference type="Pfam" id="PF02602">
    <property type="entry name" value="HEM4"/>
    <property type="match status" value="1"/>
</dbReference>
<keyword evidence="3" id="KW-0808">Transferase</keyword>
<dbReference type="Gene3D" id="3.40.50.10090">
    <property type="match status" value="2"/>
</dbReference>
<dbReference type="InterPro" id="IPR003043">
    <property type="entry name" value="Uropor_MeTrfase_CS"/>
</dbReference>
<evidence type="ECO:0000313" key="10">
    <source>
        <dbReference type="Proteomes" id="UP000677913"/>
    </source>
</evidence>
<accession>A0A8J8BE16</accession>
<evidence type="ECO:0000259" key="7">
    <source>
        <dbReference type="Pfam" id="PF00590"/>
    </source>
</evidence>
<dbReference type="PANTHER" id="PTHR45790:SF3">
    <property type="entry name" value="S-ADENOSYL-L-METHIONINE-DEPENDENT UROPORPHYRINOGEN III METHYLTRANSFERASE, CHLOROPLASTIC"/>
    <property type="match status" value="1"/>
</dbReference>
<dbReference type="InterPro" id="IPR003754">
    <property type="entry name" value="4pyrrol_synth_uPrphyn_synth"/>
</dbReference>
<dbReference type="Gene3D" id="3.30.950.10">
    <property type="entry name" value="Methyltransferase, Cobalt-precorrin-4 Transmethylase, Domain 2"/>
    <property type="match status" value="1"/>
</dbReference>
<evidence type="ECO:0000313" key="9">
    <source>
        <dbReference type="EMBL" id="MBS2965065.1"/>
    </source>
</evidence>
<dbReference type="EC" id="2.1.1.107" evidence="1"/>
<dbReference type="InterPro" id="IPR035996">
    <property type="entry name" value="4pyrrol_Methylase_sf"/>
</dbReference>
<evidence type="ECO:0000256" key="1">
    <source>
        <dbReference type="ARBA" id="ARBA00012162"/>
    </source>
</evidence>
<dbReference type="GO" id="GO:0004851">
    <property type="term" value="F:uroporphyrin-III C-methyltransferase activity"/>
    <property type="evidence" value="ECO:0007669"/>
    <property type="project" value="UniProtKB-EC"/>
</dbReference>
<feature type="region of interest" description="Disordered" evidence="6">
    <location>
        <begin position="1"/>
        <end position="48"/>
    </location>
</feature>
<dbReference type="FunFam" id="3.40.50.10090:FF:000001">
    <property type="entry name" value="Bifunctional uroporphyrinogen-III C-methyltransferase/uroporphyrinogen-III synthase"/>
    <property type="match status" value="1"/>
</dbReference>
<dbReference type="InterPro" id="IPR014776">
    <property type="entry name" value="4pyrrole_Mease_sub2"/>
</dbReference>
<dbReference type="PANTHER" id="PTHR45790">
    <property type="entry name" value="SIROHEME SYNTHASE-RELATED"/>
    <property type="match status" value="1"/>
</dbReference>
<evidence type="ECO:0000256" key="3">
    <source>
        <dbReference type="ARBA" id="ARBA00022679"/>
    </source>
</evidence>
<keyword evidence="2" id="KW-0489">Methyltransferase</keyword>
<dbReference type="GO" id="GO:0032259">
    <property type="term" value="P:methylation"/>
    <property type="evidence" value="ECO:0007669"/>
    <property type="project" value="UniProtKB-KW"/>
</dbReference>
<dbReference type="Pfam" id="PF00590">
    <property type="entry name" value="TP_methylase"/>
    <property type="match status" value="1"/>
</dbReference>
<proteinExistence type="predicted"/>
<dbReference type="CDD" id="cd06578">
    <property type="entry name" value="HemD"/>
    <property type="match status" value="1"/>
</dbReference>
<dbReference type="InterPro" id="IPR014777">
    <property type="entry name" value="4pyrrole_Mease_sub1"/>
</dbReference>
<keyword evidence="9" id="KW-0456">Lyase</keyword>
<gene>
    <name evidence="9" type="ORF">KGA66_18555</name>
</gene>
<dbReference type="InterPro" id="IPR000878">
    <property type="entry name" value="4pyrrol_Mease"/>
</dbReference>
<evidence type="ECO:0000256" key="6">
    <source>
        <dbReference type="SAM" id="MobiDB-lite"/>
    </source>
</evidence>
<dbReference type="Gene3D" id="3.40.1010.10">
    <property type="entry name" value="Cobalt-precorrin-4 Transmethylase, Domain 1"/>
    <property type="match status" value="1"/>
</dbReference>
<dbReference type="SUPFAM" id="SSF69618">
    <property type="entry name" value="HemD-like"/>
    <property type="match status" value="1"/>
</dbReference>
<dbReference type="EMBL" id="JAGSXH010000068">
    <property type="protein sequence ID" value="MBS2965065.1"/>
    <property type="molecule type" value="Genomic_DNA"/>
</dbReference>
<organism evidence="9 10">
    <name type="scientific">Actinocrinis puniceicyclus</name>
    <dbReference type="NCBI Taxonomy" id="977794"/>
    <lineage>
        <taxon>Bacteria</taxon>
        <taxon>Bacillati</taxon>
        <taxon>Actinomycetota</taxon>
        <taxon>Actinomycetes</taxon>
        <taxon>Catenulisporales</taxon>
        <taxon>Actinospicaceae</taxon>
        <taxon>Actinocrinis</taxon>
    </lineage>
</organism>
<evidence type="ECO:0000256" key="5">
    <source>
        <dbReference type="ARBA" id="ARBA00023244"/>
    </source>
</evidence>
<dbReference type="GO" id="GO:0004852">
    <property type="term" value="F:uroporphyrinogen-III synthase activity"/>
    <property type="evidence" value="ECO:0007669"/>
    <property type="project" value="InterPro"/>
</dbReference>
<feature type="region of interest" description="Disordered" evidence="6">
    <location>
        <begin position="598"/>
        <end position="617"/>
    </location>
</feature>
<keyword evidence="10" id="KW-1185">Reference proteome</keyword>
<keyword evidence="4" id="KW-0949">S-adenosyl-L-methionine</keyword>
<reference evidence="9" key="1">
    <citation type="submission" date="2021-04" db="EMBL/GenBank/DDBJ databases">
        <title>Genome based classification of Actinospica acidithermotolerans sp. nov., an actinobacterium isolated from an Indonesian hot spring.</title>
        <authorList>
            <person name="Kusuma A.B."/>
            <person name="Putra K.E."/>
            <person name="Nafisah S."/>
            <person name="Loh J."/>
            <person name="Nouioui I."/>
            <person name="Goodfellow M."/>
        </authorList>
    </citation>
    <scope>NUCLEOTIDE SEQUENCE</scope>
    <source>
        <strain evidence="9">DSM 45618</strain>
    </source>
</reference>
<name>A0A8J8BE16_9ACTN</name>
<dbReference type="GO" id="GO:0019354">
    <property type="term" value="P:siroheme biosynthetic process"/>
    <property type="evidence" value="ECO:0007669"/>
    <property type="project" value="TreeGrafter"/>
</dbReference>
<sequence>MNGTALEGTALDGSSNGVDFAEQAEAPDETGAVPDQDSDAEPPRGHSTARARVSFVGAGPGDPDLLTVRAAALLAAADVLVVDSRLRARFEPRCSDRVQVIEIAPAVDGAGAVQVGCEDDGARIGCAADELARVALEPLECLDAISAAVRDGKSVVRLLDGDPGLFGSFEAEAAACAKAGLPFEVVPGLARATAVPVFAGIPLTRGAIGDVRLLSAPRPDGNADFTAWSDWHRQLGEAGAASSTLVLLGIGDRIDEVASELLAAGRPGNTPVAVTVDGSLTSQRTVTGALDRIAAALKAEHGKHSAAALNGDTVVVVGSVVERRSELSWYETKPLFGWRVLVPRTKEQAGALSEQLQSYGAVPHEVPTIAVEPPRTPQQMERAVKGLVTGRYEWVAFTSANAVKAVREKFEEYGLDARAFAGIKVAAVGEQTAGALRAFGVVPDLVPSGDQSAAGLLEDFPAYDPAFDPIERVFLPRADIATETLVAGLVELGWEVDDVTAYRTVRAAPPPAEVREAIKGGGFDAVLFTSSSTVKNLVGIAGKPHASTVIACIGPQTAKTAEEHGLRVDVLAPTPSAAVLAEALAAFGRARREAALAAGEPVLRPSQRRSTRARRAK</sequence>
<feature type="compositionally biased region" description="Basic residues" evidence="6">
    <location>
        <begin position="606"/>
        <end position="617"/>
    </location>
</feature>
<dbReference type="PROSITE" id="PS00839">
    <property type="entry name" value="SUMT_1"/>
    <property type="match status" value="1"/>
</dbReference>
<evidence type="ECO:0000259" key="8">
    <source>
        <dbReference type="Pfam" id="PF02602"/>
    </source>
</evidence>
<feature type="domain" description="Tetrapyrrole methylase" evidence="7">
    <location>
        <begin position="53"/>
        <end position="293"/>
    </location>
</feature>
<dbReference type="Proteomes" id="UP000677913">
    <property type="component" value="Unassembled WGS sequence"/>
</dbReference>
<dbReference type="FunFam" id="3.40.50.10090:FF:000002">
    <property type="entry name" value="Bifunctional uroporphyrinogen-III C-methyltransferase/uroporphyrinogen-III synthase"/>
    <property type="match status" value="1"/>
</dbReference>
<feature type="domain" description="Tetrapyrrole biosynthesis uroporphyrinogen III synthase" evidence="8">
    <location>
        <begin position="351"/>
        <end position="579"/>
    </location>
</feature>
<comment type="caution">
    <text evidence="9">The sequence shown here is derived from an EMBL/GenBank/DDBJ whole genome shotgun (WGS) entry which is preliminary data.</text>
</comment>